<dbReference type="Proteomes" id="UP000472271">
    <property type="component" value="Chromosome 8"/>
</dbReference>
<feature type="transmembrane region" description="Helical" evidence="1">
    <location>
        <begin position="53"/>
        <end position="75"/>
    </location>
</feature>
<evidence type="ECO:0000313" key="2">
    <source>
        <dbReference type="Ensembl" id="ENSSORP00005016442.1"/>
    </source>
</evidence>
<protein>
    <submittedName>
        <fullName evidence="2">Uncharacterized protein</fullName>
    </submittedName>
</protein>
<reference evidence="2" key="2">
    <citation type="submission" date="2025-08" db="UniProtKB">
        <authorList>
            <consortium name="Ensembl"/>
        </authorList>
    </citation>
    <scope>IDENTIFICATION</scope>
</reference>
<keyword evidence="1" id="KW-0472">Membrane</keyword>
<dbReference type="Ensembl" id="ENSSORT00005016951.1">
    <property type="protein sequence ID" value="ENSSORP00005016442.1"/>
    <property type="gene ID" value="ENSSORG00005008351.1"/>
</dbReference>
<keyword evidence="3" id="KW-1185">Reference proteome</keyword>
<sequence length="183" mass="19796">MAKKNCPDGSRWDILIKYCLPINNIEPKPTTEQPLPAAAERTNTNPPPQSPALWIYVSMVTLGSMLALAVWFIIYRRHTRPRRASGPAQQPLQKTEKEHALPVESNGQAEGAAGASSLCRHLHLGVQTGFRSEEGFTACRDPIKHVGRGGSEGLPTCSAVREHTIPLPATELGGTALVTTKTV</sequence>
<dbReference type="AlphaFoldDB" id="A0A672ZIX6"/>
<keyword evidence="1" id="KW-1133">Transmembrane helix</keyword>
<dbReference type="InParanoid" id="A0A672ZIX6"/>
<evidence type="ECO:0000256" key="1">
    <source>
        <dbReference type="SAM" id="Phobius"/>
    </source>
</evidence>
<accession>A0A672ZIX6</accession>
<name>A0A672ZIX6_9TELE</name>
<organism evidence="2 3">
    <name type="scientific">Sphaeramia orbicularis</name>
    <name type="common">orbiculate cardinalfish</name>
    <dbReference type="NCBI Taxonomy" id="375764"/>
    <lineage>
        <taxon>Eukaryota</taxon>
        <taxon>Metazoa</taxon>
        <taxon>Chordata</taxon>
        <taxon>Craniata</taxon>
        <taxon>Vertebrata</taxon>
        <taxon>Euteleostomi</taxon>
        <taxon>Actinopterygii</taxon>
        <taxon>Neopterygii</taxon>
        <taxon>Teleostei</taxon>
        <taxon>Neoteleostei</taxon>
        <taxon>Acanthomorphata</taxon>
        <taxon>Gobiaria</taxon>
        <taxon>Kurtiformes</taxon>
        <taxon>Apogonoidei</taxon>
        <taxon>Apogonidae</taxon>
        <taxon>Apogoninae</taxon>
        <taxon>Sphaeramia</taxon>
    </lineage>
</organism>
<evidence type="ECO:0000313" key="3">
    <source>
        <dbReference type="Proteomes" id="UP000472271"/>
    </source>
</evidence>
<keyword evidence="1" id="KW-0812">Transmembrane</keyword>
<reference evidence="2" key="1">
    <citation type="submission" date="2019-06" db="EMBL/GenBank/DDBJ databases">
        <authorList>
            <consortium name="Wellcome Sanger Institute Data Sharing"/>
        </authorList>
    </citation>
    <scope>NUCLEOTIDE SEQUENCE [LARGE SCALE GENOMIC DNA]</scope>
</reference>
<proteinExistence type="predicted"/>
<reference evidence="2" key="3">
    <citation type="submission" date="2025-09" db="UniProtKB">
        <authorList>
            <consortium name="Ensembl"/>
        </authorList>
    </citation>
    <scope>IDENTIFICATION</scope>
</reference>